<dbReference type="Proteomes" id="UP001152798">
    <property type="component" value="Chromosome 4"/>
</dbReference>
<keyword evidence="3" id="KW-1185">Reference proteome</keyword>
<reference evidence="2" key="1">
    <citation type="submission" date="2022-01" db="EMBL/GenBank/DDBJ databases">
        <authorList>
            <person name="King R."/>
        </authorList>
    </citation>
    <scope>NUCLEOTIDE SEQUENCE</scope>
</reference>
<sequence length="122" mass="14379">MYITMAQYITPLYSISDKICRIRFFLHSYSLKENFDQTRETWRLVLRQRQLEQLFFCLTEDFYFRIMLIVLCSTYGATVSFFFAVGTVGEFLYTNTFYGNADVRLPDGATCPAHLNLRAFKS</sequence>
<evidence type="ECO:0000313" key="2">
    <source>
        <dbReference type="EMBL" id="CAH1398560.1"/>
    </source>
</evidence>
<keyword evidence="1" id="KW-0812">Transmembrane</keyword>
<evidence type="ECO:0000313" key="3">
    <source>
        <dbReference type="Proteomes" id="UP001152798"/>
    </source>
</evidence>
<organism evidence="2 3">
    <name type="scientific">Nezara viridula</name>
    <name type="common">Southern green stink bug</name>
    <name type="synonym">Cimex viridulus</name>
    <dbReference type="NCBI Taxonomy" id="85310"/>
    <lineage>
        <taxon>Eukaryota</taxon>
        <taxon>Metazoa</taxon>
        <taxon>Ecdysozoa</taxon>
        <taxon>Arthropoda</taxon>
        <taxon>Hexapoda</taxon>
        <taxon>Insecta</taxon>
        <taxon>Pterygota</taxon>
        <taxon>Neoptera</taxon>
        <taxon>Paraneoptera</taxon>
        <taxon>Hemiptera</taxon>
        <taxon>Heteroptera</taxon>
        <taxon>Panheteroptera</taxon>
        <taxon>Pentatomomorpha</taxon>
        <taxon>Pentatomoidea</taxon>
        <taxon>Pentatomidae</taxon>
        <taxon>Pentatominae</taxon>
        <taxon>Nezara</taxon>
    </lineage>
</organism>
<accession>A0A9P0MMW1</accession>
<name>A0A9P0MMW1_NEZVI</name>
<protein>
    <submittedName>
        <fullName evidence="2">Uncharacterized protein</fullName>
    </submittedName>
</protein>
<proteinExistence type="predicted"/>
<dbReference type="AlphaFoldDB" id="A0A9P0MMW1"/>
<evidence type="ECO:0000256" key="1">
    <source>
        <dbReference type="SAM" id="Phobius"/>
    </source>
</evidence>
<keyword evidence="1" id="KW-0472">Membrane</keyword>
<gene>
    <name evidence="2" type="ORF">NEZAVI_LOCUS8182</name>
</gene>
<feature type="transmembrane region" description="Helical" evidence="1">
    <location>
        <begin position="62"/>
        <end position="85"/>
    </location>
</feature>
<dbReference type="EMBL" id="OV725080">
    <property type="protein sequence ID" value="CAH1398560.1"/>
    <property type="molecule type" value="Genomic_DNA"/>
</dbReference>
<keyword evidence="1" id="KW-1133">Transmembrane helix</keyword>